<feature type="transmembrane region" description="Helical" evidence="1">
    <location>
        <begin position="138"/>
        <end position="157"/>
    </location>
</feature>
<feature type="transmembrane region" description="Helical" evidence="1">
    <location>
        <begin position="325"/>
        <end position="350"/>
    </location>
</feature>
<dbReference type="EMBL" id="VITK01000003">
    <property type="protein sequence ID" value="TWB01600.1"/>
    <property type="molecule type" value="Genomic_DNA"/>
</dbReference>
<evidence type="ECO:0008006" key="4">
    <source>
        <dbReference type="Google" id="ProtNLM"/>
    </source>
</evidence>
<dbReference type="STRING" id="1803665.GCA_001641335_00259"/>
<dbReference type="AlphaFoldDB" id="A0A560DWW1"/>
<feature type="transmembrane region" description="Helical" evidence="1">
    <location>
        <begin position="164"/>
        <end position="181"/>
    </location>
</feature>
<accession>A0A560DWW1</accession>
<feature type="transmembrane region" description="Helical" evidence="1">
    <location>
        <begin position="437"/>
        <end position="456"/>
    </location>
</feature>
<organism evidence="2 3">
    <name type="scientific">Bradyrhizobium stylosanthis</name>
    <dbReference type="NCBI Taxonomy" id="1803665"/>
    <lineage>
        <taxon>Bacteria</taxon>
        <taxon>Pseudomonadati</taxon>
        <taxon>Pseudomonadota</taxon>
        <taxon>Alphaproteobacteria</taxon>
        <taxon>Hyphomicrobiales</taxon>
        <taxon>Nitrobacteraceae</taxon>
        <taxon>Bradyrhizobium</taxon>
    </lineage>
</organism>
<reference evidence="2 3" key="1">
    <citation type="submission" date="2019-06" db="EMBL/GenBank/DDBJ databases">
        <title>Genomic Encyclopedia of Type Strains, Phase IV (KMG-V): Genome sequencing to study the core and pangenomes of soil and plant-associated prokaryotes.</title>
        <authorList>
            <person name="Whitman W."/>
        </authorList>
    </citation>
    <scope>NUCLEOTIDE SEQUENCE [LARGE SCALE GENOMIC DNA]</scope>
    <source>
        <strain evidence="2 3">BR 510</strain>
    </source>
</reference>
<evidence type="ECO:0000313" key="2">
    <source>
        <dbReference type="EMBL" id="TWB01600.1"/>
    </source>
</evidence>
<proteinExistence type="predicted"/>
<keyword evidence="3" id="KW-1185">Reference proteome</keyword>
<feature type="transmembrane region" description="Helical" evidence="1">
    <location>
        <begin position="253"/>
        <end position="274"/>
    </location>
</feature>
<dbReference type="Proteomes" id="UP000319949">
    <property type="component" value="Unassembled WGS sequence"/>
</dbReference>
<comment type="caution">
    <text evidence="2">The sequence shown here is derived from an EMBL/GenBank/DDBJ whole genome shotgun (WGS) entry which is preliminary data.</text>
</comment>
<name>A0A560DWW1_9BRAD</name>
<keyword evidence="1" id="KW-1133">Transmembrane helix</keyword>
<evidence type="ECO:0000313" key="3">
    <source>
        <dbReference type="Proteomes" id="UP000319949"/>
    </source>
</evidence>
<keyword evidence="1" id="KW-0812">Transmembrane</keyword>
<feature type="transmembrane region" description="Helical" evidence="1">
    <location>
        <begin position="400"/>
        <end position="425"/>
    </location>
</feature>
<feature type="transmembrane region" description="Helical" evidence="1">
    <location>
        <begin position="224"/>
        <end position="247"/>
    </location>
</feature>
<evidence type="ECO:0000256" key="1">
    <source>
        <dbReference type="SAM" id="Phobius"/>
    </source>
</evidence>
<protein>
    <recommendedName>
        <fullName evidence="4">DUF2029 domain-containing protein</fullName>
    </recommendedName>
</protein>
<sequence>MNPQPILPIVGLTGRRAERPVEPGKAGISHVSDATGIARWLGPSVDTTARRNTWLACLIALTALLVLGNLVSDATLPLNYGWDVRVNCAAVDAHDAGLDPYFVKNLKGTRFSYPYLPVTLDAFRPLCAGNFLVGHYRGVYLILAVLCALILPGLGRARTSPRDVALRVLCALGAFVGFEWVLASGNFAMLAGVLTAVALRLLLRPSASGAWDRGFPLRLGGAALLGLVTSFKLVFCPVLAALYFLPLPRGRKLALIAVAALGFALPILISKLFYADLFASWLLAIAGQIPDQHAVDLVETNPSLLLFAHSLLEQTGLGDSKPLMLVVYALAALALVLVPFALSVLRAALGGPARAGGSLLARLDRWLIDHPHAASRITVLAMFALYVTSPRLKEYAFFELAVYAAVLIADLPAVALAAMLGAGVLAPGLISMTGHTVEGSFTLLIVALACFWILLLDFRAEPMRLEPEELRP</sequence>
<gene>
    <name evidence="2" type="ORF">FBZ96_103377</name>
</gene>
<feature type="transmembrane region" description="Helical" evidence="1">
    <location>
        <begin position="53"/>
        <end position="72"/>
    </location>
</feature>
<keyword evidence="1" id="KW-0472">Membrane</keyword>